<dbReference type="AlphaFoldDB" id="A0A8H6N215"/>
<feature type="chain" id="PRO_5034286739" evidence="1">
    <location>
        <begin position="21"/>
        <end position="94"/>
    </location>
</feature>
<organism evidence="2 3">
    <name type="scientific">Colletotrichum sojae</name>
    <dbReference type="NCBI Taxonomy" id="2175907"/>
    <lineage>
        <taxon>Eukaryota</taxon>
        <taxon>Fungi</taxon>
        <taxon>Dikarya</taxon>
        <taxon>Ascomycota</taxon>
        <taxon>Pezizomycotina</taxon>
        <taxon>Sordariomycetes</taxon>
        <taxon>Hypocreomycetidae</taxon>
        <taxon>Glomerellales</taxon>
        <taxon>Glomerellaceae</taxon>
        <taxon>Colletotrichum</taxon>
        <taxon>Colletotrichum orchidearum species complex</taxon>
    </lineage>
</organism>
<dbReference type="Proteomes" id="UP000652219">
    <property type="component" value="Unassembled WGS sequence"/>
</dbReference>
<accession>A0A8H6N215</accession>
<dbReference type="EMBL" id="WIGN01000021">
    <property type="protein sequence ID" value="KAF6817457.1"/>
    <property type="molecule type" value="Genomic_DNA"/>
</dbReference>
<evidence type="ECO:0000313" key="2">
    <source>
        <dbReference type="EMBL" id="KAF6817457.1"/>
    </source>
</evidence>
<evidence type="ECO:0000256" key="1">
    <source>
        <dbReference type="SAM" id="SignalP"/>
    </source>
</evidence>
<name>A0A8H6N215_9PEZI</name>
<protein>
    <submittedName>
        <fullName evidence="2">Uncharacterized protein</fullName>
    </submittedName>
</protein>
<reference evidence="2 3" key="1">
    <citation type="journal article" date="2020" name="Phytopathology">
        <title>Genome Sequence Resources of Colletotrichum truncatum, C. plurivorum, C. musicola, and C. sojae: Four Species Pathogenic to Soybean (Glycine max).</title>
        <authorList>
            <person name="Rogerio F."/>
            <person name="Boufleur T.R."/>
            <person name="Ciampi-Guillardi M."/>
            <person name="Sukno S.A."/>
            <person name="Thon M.R."/>
            <person name="Massola Junior N.S."/>
            <person name="Baroncelli R."/>
        </authorList>
    </citation>
    <scope>NUCLEOTIDE SEQUENCE [LARGE SCALE GENOMIC DNA]</scope>
    <source>
        <strain evidence="2 3">LFN0009</strain>
    </source>
</reference>
<gene>
    <name evidence="2" type="ORF">CSOJ01_02379</name>
</gene>
<feature type="signal peptide" evidence="1">
    <location>
        <begin position="1"/>
        <end position="20"/>
    </location>
</feature>
<comment type="caution">
    <text evidence="2">The sequence shown here is derived from an EMBL/GenBank/DDBJ whole genome shotgun (WGS) entry which is preliminary data.</text>
</comment>
<evidence type="ECO:0000313" key="3">
    <source>
        <dbReference type="Proteomes" id="UP000652219"/>
    </source>
</evidence>
<keyword evidence="3" id="KW-1185">Reference proteome</keyword>
<sequence length="94" mass="10205">MHLLRILLLVVACCSPPTLGYCFRSGIKGNYAADKRIFDRKDAGKNEVRTIDVAECVGGMELQAKCKHGGTKAYQNWGYLADPNEGECLSGPLG</sequence>
<keyword evidence="1" id="KW-0732">Signal</keyword>
<proteinExistence type="predicted"/>